<sequence length="367" mass="42505">MSQETFTSSEFARHYRENPGTLDQGERWWQKRQRVLEELGYVLRPRYREGWTPSWEGTKKDYDNCEDGQEGYYTTMVIDATRVSDQKLVAMKRIVPPVGENELSVMQHLATEPLRSDPRNRCIPLLDVLELPDGEKLIVLPLLHPWDTPRFKTVGEVVSFFDQILNAVHFLHDNNIAHRDCCHNNIMYDPTPMFPIPAHPLELSRRRDWKGRVLHYSRTQRPPTYYLIDFDLALRFNPANGPPLAEKLPGGDKSAPEHRDLSGPCDPFPTDIYYLGNLMRESFIQERYGFEFLEPLLANMCCDDPSKRLKIGEAVARFKDIRENLSAWKLRSRVVSKKDHAIVGFFRGVGHLYSTVRDIAKAPIPDP</sequence>
<keyword evidence="2" id="KW-1185">Reference proteome</keyword>
<evidence type="ECO:0000313" key="2">
    <source>
        <dbReference type="Proteomes" id="UP000814033"/>
    </source>
</evidence>
<dbReference type="EMBL" id="MU276127">
    <property type="protein sequence ID" value="KAI0041371.1"/>
    <property type="molecule type" value="Genomic_DNA"/>
</dbReference>
<proteinExistence type="predicted"/>
<accession>A0ACB8RCP2</accession>
<protein>
    <submittedName>
        <fullName evidence="1">Uncharacterized protein</fullName>
    </submittedName>
</protein>
<dbReference type="Proteomes" id="UP000814033">
    <property type="component" value="Unassembled WGS sequence"/>
</dbReference>
<organism evidence="1 2">
    <name type="scientific">Auriscalpium vulgare</name>
    <dbReference type="NCBI Taxonomy" id="40419"/>
    <lineage>
        <taxon>Eukaryota</taxon>
        <taxon>Fungi</taxon>
        <taxon>Dikarya</taxon>
        <taxon>Basidiomycota</taxon>
        <taxon>Agaricomycotina</taxon>
        <taxon>Agaricomycetes</taxon>
        <taxon>Russulales</taxon>
        <taxon>Auriscalpiaceae</taxon>
        <taxon>Auriscalpium</taxon>
    </lineage>
</organism>
<comment type="caution">
    <text evidence="1">The sequence shown here is derived from an EMBL/GenBank/DDBJ whole genome shotgun (WGS) entry which is preliminary data.</text>
</comment>
<name>A0ACB8RCP2_9AGAM</name>
<reference evidence="1" key="1">
    <citation type="submission" date="2021-02" db="EMBL/GenBank/DDBJ databases">
        <authorList>
            <consortium name="DOE Joint Genome Institute"/>
            <person name="Ahrendt S."/>
            <person name="Looney B.P."/>
            <person name="Miyauchi S."/>
            <person name="Morin E."/>
            <person name="Drula E."/>
            <person name="Courty P.E."/>
            <person name="Chicoki N."/>
            <person name="Fauchery L."/>
            <person name="Kohler A."/>
            <person name="Kuo A."/>
            <person name="Labutti K."/>
            <person name="Pangilinan J."/>
            <person name="Lipzen A."/>
            <person name="Riley R."/>
            <person name="Andreopoulos W."/>
            <person name="He G."/>
            <person name="Johnson J."/>
            <person name="Barry K.W."/>
            <person name="Grigoriev I.V."/>
            <person name="Nagy L."/>
            <person name="Hibbett D."/>
            <person name="Henrissat B."/>
            <person name="Matheny P.B."/>
            <person name="Labbe J."/>
            <person name="Martin F."/>
        </authorList>
    </citation>
    <scope>NUCLEOTIDE SEQUENCE</scope>
    <source>
        <strain evidence="1">FP105234-sp</strain>
    </source>
</reference>
<reference evidence="1" key="2">
    <citation type="journal article" date="2022" name="New Phytol.">
        <title>Evolutionary transition to the ectomycorrhizal habit in the genomes of a hyperdiverse lineage of mushroom-forming fungi.</title>
        <authorList>
            <person name="Looney B."/>
            <person name="Miyauchi S."/>
            <person name="Morin E."/>
            <person name="Drula E."/>
            <person name="Courty P.E."/>
            <person name="Kohler A."/>
            <person name="Kuo A."/>
            <person name="LaButti K."/>
            <person name="Pangilinan J."/>
            <person name="Lipzen A."/>
            <person name="Riley R."/>
            <person name="Andreopoulos W."/>
            <person name="He G."/>
            <person name="Johnson J."/>
            <person name="Nolan M."/>
            <person name="Tritt A."/>
            <person name="Barry K.W."/>
            <person name="Grigoriev I.V."/>
            <person name="Nagy L.G."/>
            <person name="Hibbett D."/>
            <person name="Henrissat B."/>
            <person name="Matheny P.B."/>
            <person name="Labbe J."/>
            <person name="Martin F.M."/>
        </authorList>
    </citation>
    <scope>NUCLEOTIDE SEQUENCE</scope>
    <source>
        <strain evidence="1">FP105234-sp</strain>
    </source>
</reference>
<gene>
    <name evidence="1" type="ORF">FA95DRAFT_1565439</name>
</gene>
<evidence type="ECO:0000313" key="1">
    <source>
        <dbReference type="EMBL" id="KAI0041371.1"/>
    </source>
</evidence>